<dbReference type="STRING" id="1618572.UT17_C0004G0114"/>
<proteinExistence type="predicted"/>
<dbReference type="EMBL" id="LBVU01000004">
    <property type="protein sequence ID" value="KKQ91766.1"/>
    <property type="molecule type" value="Genomic_DNA"/>
</dbReference>
<protein>
    <submittedName>
        <fullName evidence="1">Uncharacterized protein</fullName>
    </submittedName>
</protein>
<organism evidence="1 2">
    <name type="scientific">Candidatus Woesebacteria bacterium GW2011_GWB1_39_10</name>
    <dbReference type="NCBI Taxonomy" id="1618572"/>
    <lineage>
        <taxon>Bacteria</taxon>
        <taxon>Candidatus Woeseibacteriota</taxon>
    </lineage>
</organism>
<comment type="caution">
    <text evidence="1">The sequence shown here is derived from an EMBL/GenBank/DDBJ whole genome shotgun (WGS) entry which is preliminary data.</text>
</comment>
<dbReference type="AlphaFoldDB" id="A0A0G0PQY5"/>
<reference evidence="1 2" key="1">
    <citation type="journal article" date="2015" name="Nature">
        <title>rRNA introns, odd ribosomes, and small enigmatic genomes across a large radiation of phyla.</title>
        <authorList>
            <person name="Brown C.T."/>
            <person name="Hug L.A."/>
            <person name="Thomas B.C."/>
            <person name="Sharon I."/>
            <person name="Castelle C.J."/>
            <person name="Singh A."/>
            <person name="Wilkins M.J."/>
            <person name="Williams K.H."/>
            <person name="Banfield J.F."/>
        </authorList>
    </citation>
    <scope>NUCLEOTIDE SEQUENCE [LARGE SCALE GENOMIC DNA]</scope>
</reference>
<evidence type="ECO:0000313" key="1">
    <source>
        <dbReference type="EMBL" id="KKQ91766.1"/>
    </source>
</evidence>
<accession>A0A0G0PQY5</accession>
<name>A0A0G0PQY5_9BACT</name>
<gene>
    <name evidence="1" type="ORF">UT17_C0004G0114</name>
</gene>
<evidence type="ECO:0000313" key="2">
    <source>
        <dbReference type="Proteomes" id="UP000034774"/>
    </source>
</evidence>
<dbReference type="Proteomes" id="UP000034774">
    <property type="component" value="Unassembled WGS sequence"/>
</dbReference>
<sequence>MSCELYDYLKTMNFSKKRRCVYEIDCPLAKGREVNLTEIAESCRAIADEGENYSVTEEDLLQEDKIKTLISIARVN</sequence>